<evidence type="ECO:0000256" key="2">
    <source>
        <dbReference type="ARBA" id="ARBA00023136"/>
    </source>
</evidence>
<evidence type="ECO:0000256" key="1">
    <source>
        <dbReference type="ARBA" id="ARBA00004442"/>
    </source>
</evidence>
<evidence type="ECO:0000256" key="3">
    <source>
        <dbReference type="ARBA" id="ARBA00023237"/>
    </source>
</evidence>
<protein>
    <recommendedName>
        <fullName evidence="4">OmpA-like domain-containing protein</fullName>
    </recommendedName>
</protein>
<dbReference type="SUPFAM" id="SSF103088">
    <property type="entry name" value="OmpA-like"/>
    <property type="match status" value="1"/>
</dbReference>
<dbReference type="PRINTS" id="PR01021">
    <property type="entry name" value="OMPADOMAIN"/>
</dbReference>
<dbReference type="GO" id="GO:0009279">
    <property type="term" value="C:cell outer membrane"/>
    <property type="evidence" value="ECO:0007669"/>
    <property type="project" value="UniProtKB-SubCell"/>
</dbReference>
<evidence type="ECO:0000259" key="4">
    <source>
        <dbReference type="PROSITE" id="PS51123"/>
    </source>
</evidence>
<dbReference type="EMBL" id="CAADRM010000071">
    <property type="protein sequence ID" value="VFU13186.1"/>
    <property type="molecule type" value="Genomic_DNA"/>
</dbReference>
<accession>A0A485LX80</accession>
<evidence type="ECO:0000313" key="5">
    <source>
        <dbReference type="EMBL" id="VFU13186.1"/>
    </source>
</evidence>
<dbReference type="InterPro" id="IPR006664">
    <property type="entry name" value="OMP_bac"/>
</dbReference>
<sequence>MVIILHVLILFMNIMKMDMAKGHTIKRRACALLFLALFLLKPENSYTETITLNIQFDTNEYIFKDTHFSELARFAHVLKNHPDLVVTLEGHTDNVGDAGSNLELSRKRAGSVKDHLVSLGIDASRIEVKGYGESKPVADNGTEQGRWRNRRVEATIEYERAVYLRKKAKNRVPAFPSPSL</sequence>
<proteinExistence type="predicted"/>
<dbReference type="PROSITE" id="PS51123">
    <property type="entry name" value="OMPA_2"/>
    <property type="match status" value="1"/>
</dbReference>
<dbReference type="PANTHER" id="PTHR30329:SF21">
    <property type="entry name" value="LIPOPROTEIN YIAD-RELATED"/>
    <property type="match status" value="1"/>
</dbReference>
<dbReference type="AlphaFoldDB" id="A0A485LX80"/>
<gene>
    <name evidence="5" type="ORF">SCFA_1620003</name>
</gene>
<dbReference type="PANTHER" id="PTHR30329">
    <property type="entry name" value="STATOR ELEMENT OF FLAGELLAR MOTOR COMPLEX"/>
    <property type="match status" value="1"/>
</dbReference>
<dbReference type="Gene3D" id="3.30.1330.60">
    <property type="entry name" value="OmpA-like domain"/>
    <property type="match status" value="1"/>
</dbReference>
<dbReference type="PRINTS" id="PR01023">
    <property type="entry name" value="NAFLGMOTY"/>
</dbReference>
<dbReference type="InterPro" id="IPR036737">
    <property type="entry name" value="OmpA-like_sf"/>
</dbReference>
<dbReference type="InterPro" id="IPR006665">
    <property type="entry name" value="OmpA-like"/>
</dbReference>
<dbReference type="Pfam" id="PF00691">
    <property type="entry name" value="OmpA"/>
    <property type="match status" value="1"/>
</dbReference>
<comment type="subcellular location">
    <subcellularLocation>
        <location evidence="1">Cell outer membrane</location>
    </subcellularLocation>
</comment>
<name>A0A485LX80_9ZZZZ</name>
<dbReference type="CDD" id="cd07185">
    <property type="entry name" value="OmpA_C-like"/>
    <property type="match status" value="1"/>
</dbReference>
<keyword evidence="2" id="KW-0472">Membrane</keyword>
<feature type="domain" description="OmpA-like" evidence="4">
    <location>
        <begin position="43"/>
        <end position="160"/>
    </location>
</feature>
<reference evidence="5" key="1">
    <citation type="submission" date="2019-03" db="EMBL/GenBank/DDBJ databases">
        <authorList>
            <person name="Hao L."/>
        </authorList>
    </citation>
    <scope>NUCLEOTIDE SEQUENCE</scope>
</reference>
<organism evidence="5">
    <name type="scientific">anaerobic digester metagenome</name>
    <dbReference type="NCBI Taxonomy" id="1263854"/>
    <lineage>
        <taxon>unclassified sequences</taxon>
        <taxon>metagenomes</taxon>
        <taxon>ecological metagenomes</taxon>
    </lineage>
</organism>
<keyword evidence="3" id="KW-0998">Cell outer membrane</keyword>
<dbReference type="InterPro" id="IPR050330">
    <property type="entry name" value="Bact_OuterMem_StrucFunc"/>
</dbReference>